<dbReference type="RefSeq" id="WP_309727715.1">
    <property type="nucleotide sequence ID" value="NZ_JAVDQA010000003.1"/>
</dbReference>
<feature type="domain" description="PIN like" evidence="1">
    <location>
        <begin position="24"/>
        <end position="265"/>
    </location>
</feature>
<gene>
    <name evidence="2" type="ORF">GGR31_001464</name>
</gene>
<organism evidence="2 3">
    <name type="scientific">Mesonia maritima</name>
    <dbReference type="NCBI Taxonomy" id="1793873"/>
    <lineage>
        <taxon>Bacteria</taxon>
        <taxon>Pseudomonadati</taxon>
        <taxon>Bacteroidota</taxon>
        <taxon>Flavobacteriia</taxon>
        <taxon>Flavobacteriales</taxon>
        <taxon>Flavobacteriaceae</taxon>
        <taxon>Mesonia</taxon>
    </lineage>
</organism>
<dbReference type="Proteomes" id="UP001257659">
    <property type="component" value="Unassembled WGS sequence"/>
</dbReference>
<evidence type="ECO:0000313" key="2">
    <source>
        <dbReference type="EMBL" id="MDR6300821.1"/>
    </source>
</evidence>
<dbReference type="EMBL" id="JAVDQA010000003">
    <property type="protein sequence ID" value="MDR6300821.1"/>
    <property type="molecule type" value="Genomic_DNA"/>
</dbReference>
<evidence type="ECO:0000259" key="1">
    <source>
        <dbReference type="Pfam" id="PF18476"/>
    </source>
</evidence>
<dbReference type="InterPro" id="IPR041578">
    <property type="entry name" value="PIN_8"/>
</dbReference>
<keyword evidence="3" id="KW-1185">Reference proteome</keyword>
<accession>A0ABU1K5E4</accession>
<proteinExistence type="predicted"/>
<reference evidence="2 3" key="1">
    <citation type="submission" date="2023-07" db="EMBL/GenBank/DDBJ databases">
        <title>Genomic Encyclopedia of Type Strains, Phase IV (KMG-IV): sequencing the most valuable type-strain genomes for metagenomic binning, comparative biology and taxonomic classification.</title>
        <authorList>
            <person name="Goeker M."/>
        </authorList>
    </citation>
    <scope>NUCLEOTIDE SEQUENCE [LARGE SCALE GENOMIC DNA]</scope>
    <source>
        <strain evidence="2 3">DSM 102814</strain>
    </source>
</reference>
<sequence>MNRKSFEEYELNSDKEKELWNDSIVIFDTSALIDFYYYPKETRQEIFDKIFSKLKNRLWVPYHVQFEYLKNRKGTIEKPIIENYNPIKNEKIKIINSAKSQILKISEQIKKDTLKPEKHPFLPQEKIDEFIEFAKEIDKRVQKFEKDLIVEIDKQENEIKSLQKNDTILKAFEENIKVGPELTHSEIMRIVSEGKLRYEFEIPPGYKDLKEKSGTQIFGDLIVWKQILSHAKDKKQNVIFICNDLKIDWCYKDSRNRIKSPREELIKEFNDNHQKQFWMYNQSQFVYKAKELLQLDIADAKIEEISNIINNRNEKELIYKCNQCGNATIISEDLLNYEFECVESSEREMGVENHYLMEENLKCAYCRIQTKLKFEIWEYPENIHNYDQISIENATILKSPDFVGYFWDNHYDIPDEDMFRER</sequence>
<name>A0ABU1K5E4_9FLAO</name>
<evidence type="ECO:0000313" key="3">
    <source>
        <dbReference type="Proteomes" id="UP001257659"/>
    </source>
</evidence>
<protein>
    <recommendedName>
        <fullName evidence="1">PIN like domain-containing protein</fullName>
    </recommendedName>
</protein>
<dbReference type="Pfam" id="PF18476">
    <property type="entry name" value="PIN_8"/>
    <property type="match status" value="1"/>
</dbReference>
<comment type="caution">
    <text evidence="2">The sequence shown here is derived from an EMBL/GenBank/DDBJ whole genome shotgun (WGS) entry which is preliminary data.</text>
</comment>